<sequence length="129" mass="12773">MRPPGRAPLSTLTSRSGRDRDRGAATVWAAVASAALCAVFAALLAMGHAVAVRHQAGGVADLAALAAADHWGEGERGACAQARRVAAAQGAEVVRCALLGEVSDVTAEAGAGPFAVRVRARAGPPGAAP</sequence>
<dbReference type="InterPro" id="IPR028087">
    <property type="entry name" value="Tad_N"/>
</dbReference>
<dbReference type="GeneID" id="300116042"/>
<gene>
    <name evidence="3" type="ORF">D0C37_17940</name>
</gene>
<dbReference type="NCBIfam" id="TIGR03816">
    <property type="entry name" value="tadE_like_DECH"/>
    <property type="match status" value="1"/>
</dbReference>
<keyword evidence="1" id="KW-0472">Membrane</keyword>
<feature type="transmembrane region" description="Helical" evidence="1">
    <location>
        <begin position="25"/>
        <end position="45"/>
    </location>
</feature>
<dbReference type="InterPro" id="IPR021202">
    <property type="entry name" value="Rv3654c-like"/>
</dbReference>
<proteinExistence type="predicted"/>
<evidence type="ECO:0000256" key="1">
    <source>
        <dbReference type="SAM" id="Phobius"/>
    </source>
</evidence>
<dbReference type="AlphaFoldDB" id="A0A385DD21"/>
<evidence type="ECO:0000313" key="3">
    <source>
        <dbReference type="EMBL" id="AXQ56288.1"/>
    </source>
</evidence>
<accession>A0A385DD21</accession>
<dbReference type="EMBL" id="CP031742">
    <property type="protein sequence ID" value="AXQ56288.1"/>
    <property type="molecule type" value="Genomic_DNA"/>
</dbReference>
<evidence type="ECO:0000313" key="4">
    <source>
        <dbReference type="Proteomes" id="UP000259636"/>
    </source>
</evidence>
<keyword evidence="1" id="KW-0812">Transmembrane</keyword>
<feature type="domain" description="Putative Flp pilus-assembly TadG-like N-terminal" evidence="2">
    <location>
        <begin position="23"/>
        <end position="69"/>
    </location>
</feature>
<reference evidence="3 4" key="1">
    <citation type="submission" date="2018-08" db="EMBL/GenBank/DDBJ databases">
        <authorList>
            <person name="Ferrada E.E."/>
            <person name="Latorre B.A."/>
        </authorList>
    </citation>
    <scope>NUCLEOTIDE SEQUENCE [LARGE SCALE GENOMIC DNA]</scope>
    <source>
        <strain evidence="3 4">VK-A60T</strain>
    </source>
</reference>
<evidence type="ECO:0000259" key="2">
    <source>
        <dbReference type="Pfam" id="PF13400"/>
    </source>
</evidence>
<dbReference type="RefSeq" id="WP_101277352.1">
    <property type="nucleotide sequence ID" value="NZ_CP031742.1"/>
</dbReference>
<dbReference type="KEGG" id="sky:D0C37_17940"/>
<name>A0A385DD21_9ACTN</name>
<organism evidence="3 4">
    <name type="scientific">Streptomyces koyangensis</name>
    <dbReference type="NCBI Taxonomy" id="188770"/>
    <lineage>
        <taxon>Bacteria</taxon>
        <taxon>Bacillati</taxon>
        <taxon>Actinomycetota</taxon>
        <taxon>Actinomycetes</taxon>
        <taxon>Kitasatosporales</taxon>
        <taxon>Streptomycetaceae</taxon>
        <taxon>Streptomyces</taxon>
        <taxon>Streptomyces aurantiacus group</taxon>
    </lineage>
</organism>
<protein>
    <recommendedName>
        <fullName evidence="2">Putative Flp pilus-assembly TadG-like N-terminal domain-containing protein</fullName>
    </recommendedName>
</protein>
<dbReference type="Proteomes" id="UP000259636">
    <property type="component" value="Chromosome"/>
</dbReference>
<dbReference type="Pfam" id="PF13400">
    <property type="entry name" value="Tad"/>
    <property type="match status" value="1"/>
</dbReference>
<keyword evidence="1" id="KW-1133">Transmembrane helix</keyword>